<dbReference type="STRING" id="593133.SAMN04488006_0778"/>
<dbReference type="SUPFAM" id="SSF48498">
    <property type="entry name" value="Tetracyclin repressor-like, C-terminal domain"/>
    <property type="match status" value="1"/>
</dbReference>
<dbReference type="InterPro" id="IPR041673">
    <property type="entry name" value="TetR_C_23"/>
</dbReference>
<name>A0A1I6P0R8_9FLAO</name>
<dbReference type="Proteomes" id="UP000199312">
    <property type="component" value="Unassembled WGS sequence"/>
</dbReference>
<accession>A0A1I6P0R8</accession>
<reference evidence="3" key="1">
    <citation type="submission" date="2016-10" db="EMBL/GenBank/DDBJ databases">
        <authorList>
            <person name="Varghese N."/>
            <person name="Submissions S."/>
        </authorList>
    </citation>
    <scope>NUCLEOTIDE SEQUENCE [LARGE SCALE GENOMIC DNA]</scope>
    <source>
        <strain evidence="3">DSM 24450</strain>
    </source>
</reference>
<dbReference type="AlphaFoldDB" id="A0A1I6P0R8"/>
<sequence length="219" mass="26044">MVKKSIITESRLIEFYMDYVLKHNKQPASVYIFSKENNFDEALFYNFYANFNAVEKSIFNEFFKNTLQILTKNDDYETYDSRTKLLSFYYTFFENLTANRSYVVYALNKHKNSLKNLSALQELKKSFLAFIDTLEFETFKIEQETIAKMQEMGIKESYWIQLLLTLKFWLDDSSAGFEKTDIFIEKSVNTSFDLMDIKPLKSAIDFGKFLLKEKMNFKV</sequence>
<feature type="domain" description="Tetracyclin repressor-like C-terminal" evidence="1">
    <location>
        <begin position="84"/>
        <end position="210"/>
    </location>
</feature>
<dbReference type="OrthoDB" id="977687at2"/>
<keyword evidence="3" id="KW-1185">Reference proteome</keyword>
<dbReference type="RefSeq" id="WP_090222851.1">
    <property type="nucleotide sequence ID" value="NZ_FOZP01000001.1"/>
</dbReference>
<protein>
    <recommendedName>
        <fullName evidence="1">Tetracyclin repressor-like C-terminal domain-containing protein</fullName>
    </recommendedName>
</protein>
<dbReference type="EMBL" id="FOZP01000001">
    <property type="protein sequence ID" value="SFS33688.1"/>
    <property type="molecule type" value="Genomic_DNA"/>
</dbReference>
<gene>
    <name evidence="2" type="ORF">SAMN04488006_0778</name>
</gene>
<proteinExistence type="predicted"/>
<evidence type="ECO:0000313" key="3">
    <source>
        <dbReference type="Proteomes" id="UP000199312"/>
    </source>
</evidence>
<dbReference type="InterPro" id="IPR036271">
    <property type="entry name" value="Tet_transcr_reg_TetR-rel_C_sf"/>
</dbReference>
<evidence type="ECO:0000259" key="1">
    <source>
        <dbReference type="Pfam" id="PF17931"/>
    </source>
</evidence>
<dbReference type="Pfam" id="PF17931">
    <property type="entry name" value="TetR_C_23"/>
    <property type="match status" value="1"/>
</dbReference>
<evidence type="ECO:0000313" key="2">
    <source>
        <dbReference type="EMBL" id="SFS33688.1"/>
    </source>
</evidence>
<organism evidence="2 3">
    <name type="scientific">Lutibacter maritimus</name>
    <dbReference type="NCBI Taxonomy" id="593133"/>
    <lineage>
        <taxon>Bacteria</taxon>
        <taxon>Pseudomonadati</taxon>
        <taxon>Bacteroidota</taxon>
        <taxon>Flavobacteriia</taxon>
        <taxon>Flavobacteriales</taxon>
        <taxon>Flavobacteriaceae</taxon>
        <taxon>Lutibacter</taxon>
    </lineage>
</organism>